<gene>
    <name evidence="2" type="ORF">GQ55_8G246600</name>
</gene>
<keyword evidence="3" id="KW-1185">Reference proteome</keyword>
<protein>
    <submittedName>
        <fullName evidence="2">Uncharacterized protein</fullName>
    </submittedName>
</protein>
<dbReference type="AlphaFoldDB" id="A0A2T7CQT7"/>
<dbReference type="Proteomes" id="UP000244336">
    <property type="component" value="Chromosome 8"/>
</dbReference>
<organism evidence="2 3">
    <name type="scientific">Panicum hallii var. hallii</name>
    <dbReference type="NCBI Taxonomy" id="1504633"/>
    <lineage>
        <taxon>Eukaryota</taxon>
        <taxon>Viridiplantae</taxon>
        <taxon>Streptophyta</taxon>
        <taxon>Embryophyta</taxon>
        <taxon>Tracheophyta</taxon>
        <taxon>Spermatophyta</taxon>
        <taxon>Magnoliopsida</taxon>
        <taxon>Liliopsida</taxon>
        <taxon>Poales</taxon>
        <taxon>Poaceae</taxon>
        <taxon>PACMAD clade</taxon>
        <taxon>Panicoideae</taxon>
        <taxon>Panicodae</taxon>
        <taxon>Paniceae</taxon>
        <taxon>Panicinae</taxon>
        <taxon>Panicum</taxon>
        <taxon>Panicum sect. Panicum</taxon>
    </lineage>
</organism>
<feature type="region of interest" description="Disordered" evidence="1">
    <location>
        <begin position="65"/>
        <end position="118"/>
    </location>
</feature>
<name>A0A2T7CQT7_9POAL</name>
<dbReference type="EMBL" id="CM009756">
    <property type="protein sequence ID" value="PUZ45710.1"/>
    <property type="molecule type" value="Genomic_DNA"/>
</dbReference>
<sequence length="118" mass="12544">MVDSLLNSGSTSAIDHLPEFSSRLASQLTTRAQGARDERRGLACRDDGQPAAALRCVRRGRRQVQAGRDVSGARHHARPHAAAQLSASRCSHARQADGPRRRRAPPFGLAGSIEIGGG</sequence>
<dbReference type="Gramene" id="PUZ45710">
    <property type="protein sequence ID" value="PUZ45710"/>
    <property type="gene ID" value="GQ55_8G246600"/>
</dbReference>
<reference evidence="2 3" key="1">
    <citation type="submission" date="2018-04" db="EMBL/GenBank/DDBJ databases">
        <title>WGS assembly of Panicum hallii var. hallii HAL2.</title>
        <authorList>
            <person name="Lovell J."/>
            <person name="Jenkins J."/>
            <person name="Lowry D."/>
            <person name="Mamidi S."/>
            <person name="Sreedasyam A."/>
            <person name="Weng X."/>
            <person name="Barry K."/>
            <person name="Bonette J."/>
            <person name="Campitelli B."/>
            <person name="Daum C."/>
            <person name="Gordon S."/>
            <person name="Gould B."/>
            <person name="Lipzen A."/>
            <person name="MacQueen A."/>
            <person name="Palacio-Mejia J."/>
            <person name="Plott C."/>
            <person name="Shakirov E."/>
            <person name="Shu S."/>
            <person name="Yoshinaga Y."/>
            <person name="Zane M."/>
            <person name="Rokhsar D."/>
            <person name="Grimwood J."/>
            <person name="Schmutz J."/>
            <person name="Juenger T."/>
        </authorList>
    </citation>
    <scope>NUCLEOTIDE SEQUENCE [LARGE SCALE GENOMIC DNA]</scope>
    <source>
        <strain evidence="3">cv. HAL2</strain>
    </source>
</reference>
<feature type="compositionally biased region" description="Polar residues" evidence="1">
    <location>
        <begin position="1"/>
        <end position="13"/>
    </location>
</feature>
<proteinExistence type="predicted"/>
<feature type="region of interest" description="Disordered" evidence="1">
    <location>
        <begin position="1"/>
        <end position="47"/>
    </location>
</feature>
<evidence type="ECO:0000313" key="3">
    <source>
        <dbReference type="Proteomes" id="UP000244336"/>
    </source>
</evidence>
<feature type="compositionally biased region" description="Polar residues" evidence="1">
    <location>
        <begin position="23"/>
        <end position="32"/>
    </location>
</feature>
<accession>A0A2T7CQT7</accession>
<feature type="compositionally biased region" description="Basic and acidic residues" evidence="1">
    <location>
        <begin position="34"/>
        <end position="47"/>
    </location>
</feature>
<evidence type="ECO:0000256" key="1">
    <source>
        <dbReference type="SAM" id="MobiDB-lite"/>
    </source>
</evidence>
<evidence type="ECO:0000313" key="2">
    <source>
        <dbReference type="EMBL" id="PUZ45710.1"/>
    </source>
</evidence>